<dbReference type="InterPro" id="IPR027417">
    <property type="entry name" value="P-loop_NTPase"/>
</dbReference>
<dbReference type="Proteomes" id="UP000280228">
    <property type="component" value="Chromosome"/>
</dbReference>
<feature type="coiled-coil region" evidence="1">
    <location>
        <begin position="1070"/>
        <end position="1097"/>
    </location>
</feature>
<keyword evidence="1" id="KW-0175">Coiled coil</keyword>
<dbReference type="GO" id="GO:0016887">
    <property type="term" value="F:ATP hydrolysis activity"/>
    <property type="evidence" value="ECO:0007669"/>
    <property type="project" value="InterPro"/>
</dbReference>
<dbReference type="Pfam" id="PF13476">
    <property type="entry name" value="AAA_23"/>
    <property type="match status" value="1"/>
</dbReference>
<accession>A0A3Q9GJ45</accession>
<feature type="domain" description="Rad50/SbcC-type AAA" evidence="2">
    <location>
        <begin position="5"/>
        <end position="267"/>
    </location>
</feature>
<gene>
    <name evidence="3" type="ORF">EJK53_1478</name>
</gene>
<sequence>MKILKLSFENINSLKGKWQIDFEDAAFYHHALFAITGPTGAGKTTILDAICLALYGETPRLSISATQNELMSIGTAFAASSVIFRANDKIYQVSWSQRRAKQKTDGNLQAVSREISLLQHANDTHGKILEEKASLVNKEVERILGMNKVQFTRSVMLVQGEFAAFLQSDATERGQILEQITGTHIYAKIGQAAFEKHKEQLNLLKNLQIKLGEVNLLNTEEYDGLIKKISEITQQKNLLETQIKLMSDRQKIANEYQTLNQEMAHYQAKLIEHQEALTNFEPNIQRMKHAHDAKNLQPLYTAFHEYHLEYNNKQDQLIILNHRLNEIQLSHQKRSQTHSEIKEKFNKITNDYENLKPTLQAVRRLDQHIASLRKEHQSMIQTLEKTKQDYTSTQNLLKETQSNQSNLVQDINTIQQKIKGIDSENLKKNLKLCDNHISQYDTLIQAITHAHQQQLWRINVFSNHLHELKDKREHFKSVNLNLQSIDNQIGTINIKIIDNLNLTKKDDINVDILQKNIEDQYEKIKQQTHHLYTLERILKDYEQYARIQSDISDTNRKIINLQEEKIKIQDILETVSQNIHQASQTHKAILENYELHKQILYMKMRFDQLQDGSPCPLCGSTEHPFKLQPNHLDDEHAKQAKEKLVFCENQLNELNHTATQHTTTLHKLQMALDDHQEHLNTAQNTSNSLYHDLNALWQTIASECSLEHANTLPSRNTIGKFIKNSQDKIKNLEESYQLSSRLLHELNQLIAQKDRQMIEKENLKINGLKLRDDALVLMREIYDGKVHFCDQLLSAFYQLIQAQNTISLPNELNAIKQHLSKITTWYDNITHHTQGDVLPEAEAFNPSPLTLKEEEFGKVQYVLSQTKQMLENQANQATALNEDYINKQTKLIHLDAQINAHTKKIQELTPVIAELEHTMANKVLEIKTQTNERITLLGDKNPDHTENNYQDKLTQIRQQLENATKNVHDDIADLHAQKATIESLNLTIKELANKLSQSKVSFEQALMASAFDTQAEFLAALILEDELIELKTAHDTLINQLSQTTISINNCQEKLDNLIKSNPNVHQFKLEDLHTELINLQQQLESVNQSIGELNAIKNSELQNRQRHTQILKDIQRQEQENAIWAKLDMLIGSADGKKYRNFVQGLTLDLVLHHANQILAKMNDRYLLTFDGDSSKALEILVTDLHQGDAVRSSKNLSGGESFIISLALALGLSQINSQNIQIESLFLDEGFGTLDETALDLALNTLFELQQSGKSIGIISHVASLKERIDTQIIVEKHAGGYSTLHGAGVKNLS</sequence>
<dbReference type="PANTHER" id="PTHR32114:SF2">
    <property type="entry name" value="ABC TRANSPORTER ABCH.3"/>
    <property type="match status" value="1"/>
</dbReference>
<dbReference type="SUPFAM" id="SSF52540">
    <property type="entry name" value="P-loop containing nucleoside triphosphate hydrolases"/>
    <property type="match status" value="2"/>
</dbReference>
<dbReference type="EMBL" id="CP034662">
    <property type="protein sequence ID" value="AZQ94327.1"/>
    <property type="molecule type" value="Genomic_DNA"/>
</dbReference>
<evidence type="ECO:0000259" key="2">
    <source>
        <dbReference type="Pfam" id="PF13476"/>
    </source>
</evidence>
<evidence type="ECO:0000313" key="3">
    <source>
        <dbReference type="EMBL" id="AZQ94327.1"/>
    </source>
</evidence>
<evidence type="ECO:0000256" key="1">
    <source>
        <dbReference type="SAM" id="Coils"/>
    </source>
</evidence>
<dbReference type="InterPro" id="IPR038729">
    <property type="entry name" value="Rad50/SbcC_AAA"/>
</dbReference>
<feature type="coiled-coil region" evidence="1">
    <location>
        <begin position="637"/>
        <end position="685"/>
    </location>
</feature>
<feature type="coiled-coil region" evidence="1">
    <location>
        <begin position="369"/>
        <end position="403"/>
    </location>
</feature>
<proteinExistence type="predicted"/>
<feature type="coiled-coil region" evidence="1">
    <location>
        <begin position="722"/>
        <end position="766"/>
    </location>
</feature>
<feature type="coiled-coil region" evidence="1">
    <location>
        <begin position="222"/>
        <end position="276"/>
    </location>
</feature>
<dbReference type="Gene3D" id="3.40.50.300">
    <property type="entry name" value="P-loop containing nucleotide triphosphate hydrolases"/>
    <property type="match status" value="2"/>
</dbReference>
<evidence type="ECO:0000313" key="4">
    <source>
        <dbReference type="Proteomes" id="UP000280228"/>
    </source>
</evidence>
<organism evidence="3 4">
    <name type="scientific">Moraxella catarrhalis</name>
    <name type="common">Branhamella catarrhalis</name>
    <dbReference type="NCBI Taxonomy" id="480"/>
    <lineage>
        <taxon>Bacteria</taxon>
        <taxon>Pseudomonadati</taxon>
        <taxon>Pseudomonadota</taxon>
        <taxon>Gammaproteobacteria</taxon>
        <taxon>Moraxellales</taxon>
        <taxon>Moraxellaceae</taxon>
        <taxon>Moraxella</taxon>
    </lineage>
</organism>
<dbReference type="GO" id="GO:0006302">
    <property type="term" value="P:double-strand break repair"/>
    <property type="evidence" value="ECO:0007669"/>
    <property type="project" value="InterPro"/>
</dbReference>
<reference evidence="3 4" key="1">
    <citation type="submission" date="2018-12" db="EMBL/GenBank/DDBJ databases">
        <title>Persistence of Moraxella catarrhalis in Chronic Obstructive Pulmonary Disease and Regulation of the Hag/MID Adhesin.</title>
        <authorList>
            <person name="Murphy T."/>
            <person name="Zhao X."/>
            <person name="Vyas G."/>
            <person name="Aluvathingal J."/>
            <person name="Nadendla S."/>
            <person name="Tallon L."/>
            <person name="Tettelin H."/>
        </authorList>
    </citation>
    <scope>NUCLEOTIDE SEQUENCE [LARGE SCALE GENOMIC DNA]</scope>
    <source>
        <strain evidence="3 4">46P58B1</strain>
    </source>
</reference>
<dbReference type="RefSeq" id="WP_049148986.1">
    <property type="nucleotide sequence ID" value="NZ_CP034662.1"/>
</dbReference>
<dbReference type="PANTHER" id="PTHR32114">
    <property type="entry name" value="ABC TRANSPORTER ABCH.3"/>
    <property type="match status" value="1"/>
</dbReference>
<dbReference type="Pfam" id="PF13558">
    <property type="entry name" value="SbcC_Walker_B"/>
    <property type="match status" value="1"/>
</dbReference>
<name>A0A3Q9GJ45_MORCA</name>
<protein>
    <submittedName>
        <fullName evidence="3">AAA domain protein</fullName>
    </submittedName>
</protein>
<feature type="coiled-coil region" evidence="1">
    <location>
        <begin position="912"/>
        <end position="994"/>
    </location>
</feature>